<accession>A0A8J5S575</accession>
<protein>
    <submittedName>
        <fullName evidence="2">Uncharacterized protein</fullName>
    </submittedName>
</protein>
<feature type="region of interest" description="Disordered" evidence="1">
    <location>
        <begin position="79"/>
        <end position="108"/>
    </location>
</feature>
<name>A0A8J5S575_ZIZPA</name>
<evidence type="ECO:0000256" key="1">
    <source>
        <dbReference type="SAM" id="MobiDB-lite"/>
    </source>
</evidence>
<dbReference type="EMBL" id="JAAALK010000289">
    <property type="protein sequence ID" value="KAG8050331.1"/>
    <property type="molecule type" value="Genomic_DNA"/>
</dbReference>
<dbReference type="AlphaFoldDB" id="A0A8J5S575"/>
<reference evidence="2" key="2">
    <citation type="submission" date="2021-02" db="EMBL/GenBank/DDBJ databases">
        <authorList>
            <person name="Kimball J.A."/>
            <person name="Haas M.W."/>
            <person name="Macchietto M."/>
            <person name="Kono T."/>
            <person name="Duquette J."/>
            <person name="Shao M."/>
        </authorList>
    </citation>
    <scope>NUCLEOTIDE SEQUENCE</scope>
    <source>
        <tissue evidence="2">Fresh leaf tissue</tissue>
    </source>
</reference>
<comment type="caution">
    <text evidence="2">The sequence shown here is derived from an EMBL/GenBank/DDBJ whole genome shotgun (WGS) entry which is preliminary data.</text>
</comment>
<sequence>METQRRKRGGRVGGWRRGQVTVTNRGRRGGVALVPWKTRETTHPVRGPRRRRAPRERPLRAVPRFHPGLRPIRIRCAARAARRDAPRHASPHYPPSRDGGVRWRGPAT</sequence>
<proteinExistence type="predicted"/>
<reference evidence="2" key="1">
    <citation type="journal article" date="2021" name="bioRxiv">
        <title>Whole Genome Assembly and Annotation of Northern Wild Rice, Zizania palustris L., Supports a Whole Genome Duplication in the Zizania Genus.</title>
        <authorList>
            <person name="Haas M."/>
            <person name="Kono T."/>
            <person name="Macchietto M."/>
            <person name="Millas R."/>
            <person name="McGilp L."/>
            <person name="Shao M."/>
            <person name="Duquette J."/>
            <person name="Hirsch C.N."/>
            <person name="Kimball J."/>
        </authorList>
    </citation>
    <scope>NUCLEOTIDE SEQUENCE</scope>
    <source>
        <tissue evidence="2">Fresh leaf tissue</tissue>
    </source>
</reference>
<keyword evidence="3" id="KW-1185">Reference proteome</keyword>
<feature type="region of interest" description="Disordered" evidence="1">
    <location>
        <begin position="38"/>
        <end position="58"/>
    </location>
</feature>
<gene>
    <name evidence="2" type="ORF">GUJ93_ZPchr0009g463</name>
</gene>
<organism evidence="2 3">
    <name type="scientific">Zizania palustris</name>
    <name type="common">Northern wild rice</name>
    <dbReference type="NCBI Taxonomy" id="103762"/>
    <lineage>
        <taxon>Eukaryota</taxon>
        <taxon>Viridiplantae</taxon>
        <taxon>Streptophyta</taxon>
        <taxon>Embryophyta</taxon>
        <taxon>Tracheophyta</taxon>
        <taxon>Spermatophyta</taxon>
        <taxon>Magnoliopsida</taxon>
        <taxon>Liliopsida</taxon>
        <taxon>Poales</taxon>
        <taxon>Poaceae</taxon>
        <taxon>BOP clade</taxon>
        <taxon>Oryzoideae</taxon>
        <taxon>Oryzeae</taxon>
        <taxon>Zizaniinae</taxon>
        <taxon>Zizania</taxon>
    </lineage>
</organism>
<dbReference type="Proteomes" id="UP000729402">
    <property type="component" value="Unassembled WGS sequence"/>
</dbReference>
<evidence type="ECO:0000313" key="3">
    <source>
        <dbReference type="Proteomes" id="UP000729402"/>
    </source>
</evidence>
<evidence type="ECO:0000313" key="2">
    <source>
        <dbReference type="EMBL" id="KAG8050331.1"/>
    </source>
</evidence>